<evidence type="ECO:0000313" key="3">
    <source>
        <dbReference type="EMBL" id="CAD8183013.1"/>
    </source>
</evidence>
<dbReference type="OrthoDB" id="318561at2759"/>
<sequence length="350" mass="41830">MNKWLKKRYKKQLVISKLPIVLLQIFQLEDLILMMFILVIQFDQPEDHSNLDQVEQQDKKNMEKQFNNLNNMIEDFINSQVNQKAKQRLFHLFAVTIREIKIRNQKIEKCNNNKYLRNKKKPLRLSNLFQKKVKQQHDYEDDKEIMKVIVNIDLKKQNLVKLEIMQNQCKKIQERNQEFLCISIYNMLIMIKMNCDVNINFQLYLQIIIVYKMLNRQIKSKKVKNLIKKFNAEDEDEHQEEHESQQEEVQQQTKQSLKQLLSGVIKRDVKSDKAIMADKQKILNELTSEKQKQKEIGIKKSIKKAVVEKGHIDPRVSTNRDQERELKVIAAKGLVKVFNVLAEMRQKQNE</sequence>
<evidence type="ECO:0000256" key="1">
    <source>
        <dbReference type="SAM" id="Coils"/>
    </source>
</evidence>
<keyword evidence="1" id="KW-0175">Coiled coil</keyword>
<feature type="transmembrane region" description="Helical" evidence="2">
    <location>
        <begin position="21"/>
        <end position="42"/>
    </location>
</feature>
<evidence type="ECO:0000313" key="4">
    <source>
        <dbReference type="Proteomes" id="UP000689195"/>
    </source>
</evidence>
<keyword evidence="2" id="KW-0472">Membrane</keyword>
<dbReference type="InterPro" id="IPR012459">
    <property type="entry name" value="Rrp15"/>
</dbReference>
<dbReference type="Proteomes" id="UP000689195">
    <property type="component" value="Unassembled WGS sequence"/>
</dbReference>
<feature type="coiled-coil region" evidence="1">
    <location>
        <begin position="232"/>
        <end position="296"/>
    </location>
</feature>
<keyword evidence="2" id="KW-0812">Transmembrane</keyword>
<name>A0A8S1W246_9CILI</name>
<dbReference type="EMBL" id="CAJJDO010000080">
    <property type="protein sequence ID" value="CAD8183013.1"/>
    <property type="molecule type" value="Genomic_DNA"/>
</dbReference>
<reference evidence="3" key="1">
    <citation type="submission" date="2021-01" db="EMBL/GenBank/DDBJ databases">
        <authorList>
            <consortium name="Genoscope - CEA"/>
            <person name="William W."/>
        </authorList>
    </citation>
    <scope>NUCLEOTIDE SEQUENCE</scope>
</reference>
<dbReference type="Pfam" id="PF07890">
    <property type="entry name" value="Rrp15p"/>
    <property type="match status" value="1"/>
</dbReference>
<keyword evidence="4" id="KW-1185">Reference proteome</keyword>
<organism evidence="3 4">
    <name type="scientific">Paramecium pentaurelia</name>
    <dbReference type="NCBI Taxonomy" id="43138"/>
    <lineage>
        <taxon>Eukaryota</taxon>
        <taxon>Sar</taxon>
        <taxon>Alveolata</taxon>
        <taxon>Ciliophora</taxon>
        <taxon>Intramacronucleata</taxon>
        <taxon>Oligohymenophorea</taxon>
        <taxon>Peniculida</taxon>
        <taxon>Parameciidae</taxon>
        <taxon>Paramecium</taxon>
    </lineage>
</organism>
<dbReference type="GO" id="GO:0006364">
    <property type="term" value="P:rRNA processing"/>
    <property type="evidence" value="ECO:0007669"/>
    <property type="project" value="InterPro"/>
</dbReference>
<gene>
    <name evidence="3" type="ORF">PPENT_87.1.T0800034</name>
</gene>
<proteinExistence type="predicted"/>
<comment type="caution">
    <text evidence="3">The sequence shown here is derived from an EMBL/GenBank/DDBJ whole genome shotgun (WGS) entry which is preliminary data.</text>
</comment>
<dbReference type="AlphaFoldDB" id="A0A8S1W246"/>
<evidence type="ECO:0000256" key="2">
    <source>
        <dbReference type="SAM" id="Phobius"/>
    </source>
</evidence>
<protein>
    <submittedName>
        <fullName evidence="3">Uncharacterized protein</fullName>
    </submittedName>
</protein>
<keyword evidence="2" id="KW-1133">Transmembrane helix</keyword>
<accession>A0A8S1W246</accession>